<dbReference type="EMBL" id="VLLE01000003">
    <property type="protein sequence ID" value="TWI83545.1"/>
    <property type="molecule type" value="Genomic_DNA"/>
</dbReference>
<sequence>MLKTAEDIKVLNDKIQYAGSFLDRLRAEVGKVLVGQTYMVDRLLVGLLGNGHILLEGVPGLAKTLTIKSLSQAINAKFSRIQFTPDMLPADVIGTMIYNQQKNEFFVRKGPIFANFVLADEINRAPAKVQSALLEAMQERQVTIGENTYKLDEPFLVLATQNPLEQEGTYPLPEAQQDRFMLKVVIDYPKKEEEQLIIRQNTQQLVSPTINPVVSIREVTEARDLARTIYMDEKIENYILDIVFATRKPEQVGLSNLKPLISYGGSPRASINMALASKSVAFIHKRGYVLPEDVRSIAADVLRHRIGLTYEAEAENISVEEIINQVLNVVKVP</sequence>
<feature type="domain" description="ATPase AAA-3" evidence="4">
    <location>
        <begin position="52"/>
        <end position="182"/>
    </location>
</feature>
<accession>A0A562SQL4</accession>
<evidence type="ECO:0000256" key="2">
    <source>
        <dbReference type="ARBA" id="ARBA00022840"/>
    </source>
</evidence>
<evidence type="ECO:0000256" key="3">
    <source>
        <dbReference type="ARBA" id="ARBA00061607"/>
    </source>
</evidence>
<evidence type="ECO:0000313" key="6">
    <source>
        <dbReference type="EMBL" id="TWI83545.1"/>
    </source>
</evidence>
<dbReference type="CDD" id="cd00009">
    <property type="entry name" value="AAA"/>
    <property type="match status" value="1"/>
</dbReference>
<dbReference type="InterPro" id="IPR041628">
    <property type="entry name" value="ChlI/MoxR_AAA_lid"/>
</dbReference>
<keyword evidence="2" id="KW-0067">ATP-binding</keyword>
<dbReference type="FunFam" id="3.40.50.300:FF:000640">
    <property type="entry name" value="MoxR family ATPase"/>
    <property type="match status" value="1"/>
</dbReference>
<dbReference type="Proteomes" id="UP000316167">
    <property type="component" value="Unassembled WGS sequence"/>
</dbReference>
<dbReference type="PANTHER" id="PTHR42759:SF1">
    <property type="entry name" value="MAGNESIUM-CHELATASE SUBUNIT CHLD"/>
    <property type="match status" value="1"/>
</dbReference>
<gene>
    <name evidence="6" type="ORF">IQ13_1657</name>
</gene>
<reference evidence="6 7" key="1">
    <citation type="journal article" date="2015" name="Stand. Genomic Sci.">
        <title>Genomic Encyclopedia of Bacterial and Archaeal Type Strains, Phase III: the genomes of soil and plant-associated and newly described type strains.</title>
        <authorList>
            <person name="Whitman W.B."/>
            <person name="Woyke T."/>
            <person name="Klenk H.P."/>
            <person name="Zhou Y."/>
            <person name="Lilburn T.G."/>
            <person name="Beck B.J."/>
            <person name="De Vos P."/>
            <person name="Vandamme P."/>
            <person name="Eisen J.A."/>
            <person name="Garrity G."/>
            <person name="Hugenholtz P."/>
            <person name="Kyrpides N.C."/>
        </authorList>
    </citation>
    <scope>NUCLEOTIDE SEQUENCE [LARGE SCALE GENOMIC DNA]</scope>
    <source>
        <strain evidence="6 7">CGMCC 1.7271</strain>
    </source>
</reference>
<name>A0A562SQL4_9BACT</name>
<dbReference type="SUPFAM" id="SSF52540">
    <property type="entry name" value="P-loop containing nucleoside triphosphate hydrolases"/>
    <property type="match status" value="1"/>
</dbReference>
<dbReference type="InterPro" id="IPR011703">
    <property type="entry name" value="ATPase_AAA-3"/>
</dbReference>
<evidence type="ECO:0000259" key="4">
    <source>
        <dbReference type="Pfam" id="PF07726"/>
    </source>
</evidence>
<dbReference type="InterPro" id="IPR027417">
    <property type="entry name" value="P-loop_NTPase"/>
</dbReference>
<comment type="caution">
    <text evidence="6">The sequence shown here is derived from an EMBL/GenBank/DDBJ whole genome shotgun (WGS) entry which is preliminary data.</text>
</comment>
<protein>
    <submittedName>
        <fullName evidence="6">MoxR-like ATPase</fullName>
    </submittedName>
</protein>
<organism evidence="6 7">
    <name type="scientific">Lacibacter cauensis</name>
    <dbReference type="NCBI Taxonomy" id="510947"/>
    <lineage>
        <taxon>Bacteria</taxon>
        <taxon>Pseudomonadati</taxon>
        <taxon>Bacteroidota</taxon>
        <taxon>Chitinophagia</taxon>
        <taxon>Chitinophagales</taxon>
        <taxon>Chitinophagaceae</taxon>
        <taxon>Lacibacter</taxon>
    </lineage>
</organism>
<proteinExistence type="inferred from homology"/>
<comment type="similarity">
    <text evidence="3">Belongs to the MoxR family.</text>
</comment>
<evidence type="ECO:0000259" key="5">
    <source>
        <dbReference type="Pfam" id="PF17863"/>
    </source>
</evidence>
<dbReference type="Pfam" id="PF17863">
    <property type="entry name" value="AAA_lid_2"/>
    <property type="match status" value="1"/>
</dbReference>
<dbReference type="Pfam" id="PF07726">
    <property type="entry name" value="AAA_3"/>
    <property type="match status" value="1"/>
</dbReference>
<dbReference type="RefSeq" id="WP_144885786.1">
    <property type="nucleotide sequence ID" value="NZ_VLLE01000003.1"/>
</dbReference>
<dbReference type="Gene3D" id="1.10.8.80">
    <property type="entry name" value="Magnesium chelatase subunit I, C-Terminal domain"/>
    <property type="match status" value="1"/>
</dbReference>
<dbReference type="AlphaFoldDB" id="A0A562SQL4"/>
<dbReference type="GO" id="GO:0005524">
    <property type="term" value="F:ATP binding"/>
    <property type="evidence" value="ECO:0007669"/>
    <property type="project" value="UniProtKB-KW"/>
</dbReference>
<evidence type="ECO:0000313" key="7">
    <source>
        <dbReference type="Proteomes" id="UP000316167"/>
    </source>
</evidence>
<keyword evidence="1" id="KW-0547">Nucleotide-binding</keyword>
<dbReference type="PANTHER" id="PTHR42759">
    <property type="entry name" value="MOXR FAMILY PROTEIN"/>
    <property type="match status" value="1"/>
</dbReference>
<feature type="domain" description="ChlI/MoxR AAA lid" evidence="5">
    <location>
        <begin position="258"/>
        <end position="325"/>
    </location>
</feature>
<dbReference type="InterPro" id="IPR050764">
    <property type="entry name" value="CbbQ/NirQ/NorQ/GpvN"/>
</dbReference>
<evidence type="ECO:0000256" key="1">
    <source>
        <dbReference type="ARBA" id="ARBA00022741"/>
    </source>
</evidence>
<dbReference type="PIRSF" id="PIRSF002849">
    <property type="entry name" value="AAA_ATPase_chaperone_MoxR_prd"/>
    <property type="match status" value="1"/>
</dbReference>
<keyword evidence="7" id="KW-1185">Reference proteome</keyword>
<dbReference type="Gene3D" id="3.40.50.300">
    <property type="entry name" value="P-loop containing nucleotide triphosphate hydrolases"/>
    <property type="match status" value="1"/>
</dbReference>
<dbReference type="OrthoDB" id="9808397at2"/>
<dbReference type="GO" id="GO:0016887">
    <property type="term" value="F:ATP hydrolysis activity"/>
    <property type="evidence" value="ECO:0007669"/>
    <property type="project" value="InterPro"/>
</dbReference>